<keyword evidence="8 11" id="KW-0472">Membrane</keyword>
<comment type="caution">
    <text evidence="12">The sequence shown here is derived from an EMBL/GenBank/DDBJ whole genome shotgun (WGS) entry which is preliminary data.</text>
</comment>
<evidence type="ECO:0000256" key="1">
    <source>
        <dbReference type="ARBA" id="ARBA00004651"/>
    </source>
</evidence>
<evidence type="ECO:0000256" key="9">
    <source>
        <dbReference type="ARBA" id="ARBA00025439"/>
    </source>
</evidence>
<comment type="subcellular location">
    <subcellularLocation>
        <location evidence="1">Cell membrane</location>
        <topology evidence="1">Multi-pass membrane protein</topology>
    </subcellularLocation>
</comment>
<keyword evidence="13" id="KW-1185">Reference proteome</keyword>
<evidence type="ECO:0000256" key="6">
    <source>
        <dbReference type="ARBA" id="ARBA00022692"/>
    </source>
</evidence>
<comment type="function">
    <text evidence="9">Part of the ABC transporter complex LsrABCD involved in autoinducer 2 (AI-2) import. Probably responsible for the translocation of the substrate across the membrane.</text>
</comment>
<dbReference type="OrthoDB" id="9808136at2"/>
<dbReference type="AlphaFoldDB" id="A0A2G1QMP8"/>
<keyword evidence="3" id="KW-0813">Transport</keyword>
<organism evidence="12 13">
    <name type="scientific">Zhengella mangrovi</name>
    <dbReference type="NCBI Taxonomy" id="1982044"/>
    <lineage>
        <taxon>Bacteria</taxon>
        <taxon>Pseudomonadati</taxon>
        <taxon>Pseudomonadota</taxon>
        <taxon>Alphaproteobacteria</taxon>
        <taxon>Hyphomicrobiales</taxon>
        <taxon>Notoacmeibacteraceae</taxon>
        <taxon>Zhengella</taxon>
    </lineage>
</organism>
<sequence>MPSLTERIGEYGWIWIGTVLLFLISWVVAPGSVSKGALLSMLPFAGMLGIVAVGHTLVIQQRGLDMSAAGSIALGGMLVSMLSAWGWPLYLAVLGGLAGGMLAGLCNGLLVTRLSITPIVTTLAMGAVLTGLVRQISHGTPIAAPQALKEFATQRVAGLPYSLLLAVLFIVVVATITRRTIHGRRFVAVGVNPETAASAGIDAERYQVGAYVAAGLSFSVAGMLFAGYIGNASHTAGADYLLPGIAAVVVGGTPFTGGRGSVVASGIAALFMTQLGQMVLSMGASNAVQLFVQALAIVLAVGLRTADFSMFRMKSAR</sequence>
<evidence type="ECO:0000256" key="11">
    <source>
        <dbReference type="SAM" id="Phobius"/>
    </source>
</evidence>
<evidence type="ECO:0000256" key="4">
    <source>
        <dbReference type="ARBA" id="ARBA00022475"/>
    </source>
</evidence>
<dbReference type="PANTHER" id="PTHR32196:SF71">
    <property type="entry name" value="AUTOINDUCER 2 IMPORT SYSTEM PERMEASE PROTEIN LSRD"/>
    <property type="match status" value="1"/>
</dbReference>
<proteinExistence type="predicted"/>
<name>A0A2G1QMP8_9HYPH</name>
<dbReference type="EMBL" id="PDVP01000006">
    <property type="protein sequence ID" value="PHP66793.1"/>
    <property type="molecule type" value="Genomic_DNA"/>
</dbReference>
<gene>
    <name evidence="12" type="ORF">CSC94_11845</name>
</gene>
<feature type="transmembrane region" description="Helical" evidence="11">
    <location>
        <begin position="119"/>
        <end position="137"/>
    </location>
</feature>
<keyword evidence="4" id="KW-1003">Cell membrane</keyword>
<dbReference type="CDD" id="cd06579">
    <property type="entry name" value="TM_PBP1_transp_AraH_like"/>
    <property type="match status" value="1"/>
</dbReference>
<evidence type="ECO:0000256" key="5">
    <source>
        <dbReference type="ARBA" id="ARBA00022519"/>
    </source>
</evidence>
<dbReference type="GO" id="GO:0022857">
    <property type="term" value="F:transmembrane transporter activity"/>
    <property type="evidence" value="ECO:0007669"/>
    <property type="project" value="InterPro"/>
</dbReference>
<comment type="subunit">
    <text evidence="2">The complex is composed of two ATP-binding proteins (LsrA), two transmembrane proteins (LsrC and LsrD) and a solute-binding protein (LsrB).</text>
</comment>
<feature type="transmembrane region" description="Helical" evidence="11">
    <location>
        <begin position="157"/>
        <end position="176"/>
    </location>
</feature>
<dbReference type="Pfam" id="PF02653">
    <property type="entry name" value="BPD_transp_2"/>
    <property type="match status" value="1"/>
</dbReference>
<feature type="transmembrane region" description="Helical" evidence="11">
    <location>
        <begin position="41"/>
        <end position="59"/>
    </location>
</feature>
<keyword evidence="5" id="KW-0997">Cell inner membrane</keyword>
<protein>
    <recommendedName>
        <fullName evidence="10">Autoinducer 2 import system permease protein LsrD</fullName>
    </recommendedName>
</protein>
<feature type="transmembrane region" description="Helical" evidence="11">
    <location>
        <begin position="66"/>
        <end position="85"/>
    </location>
</feature>
<dbReference type="InterPro" id="IPR001851">
    <property type="entry name" value="ABC_transp_permease"/>
</dbReference>
<feature type="transmembrane region" description="Helical" evidence="11">
    <location>
        <begin position="91"/>
        <end position="112"/>
    </location>
</feature>
<feature type="transmembrane region" description="Helical" evidence="11">
    <location>
        <begin position="12"/>
        <end position="29"/>
    </location>
</feature>
<evidence type="ECO:0000313" key="13">
    <source>
        <dbReference type="Proteomes" id="UP000221168"/>
    </source>
</evidence>
<evidence type="ECO:0000256" key="7">
    <source>
        <dbReference type="ARBA" id="ARBA00022989"/>
    </source>
</evidence>
<dbReference type="GO" id="GO:0005886">
    <property type="term" value="C:plasma membrane"/>
    <property type="evidence" value="ECO:0007669"/>
    <property type="project" value="UniProtKB-SubCell"/>
</dbReference>
<reference evidence="12 13" key="1">
    <citation type="submission" date="2017-10" db="EMBL/GenBank/DDBJ databases">
        <title>Sedimentibacterium mangrovi gen. nov., sp. nov., a novel member of family Phyllobacteriacea isolated from mangrove sediment.</title>
        <authorList>
            <person name="Liao H."/>
            <person name="Tian Y."/>
        </authorList>
    </citation>
    <scope>NUCLEOTIDE SEQUENCE [LARGE SCALE GENOMIC DNA]</scope>
    <source>
        <strain evidence="12 13">X9-2-2</strain>
    </source>
</reference>
<evidence type="ECO:0000256" key="3">
    <source>
        <dbReference type="ARBA" id="ARBA00022448"/>
    </source>
</evidence>
<keyword evidence="7 11" id="KW-1133">Transmembrane helix</keyword>
<accession>A0A2G1QMP8</accession>
<evidence type="ECO:0000256" key="10">
    <source>
        <dbReference type="ARBA" id="ARBA00039381"/>
    </source>
</evidence>
<feature type="transmembrane region" description="Helical" evidence="11">
    <location>
        <begin position="208"/>
        <end position="230"/>
    </location>
</feature>
<keyword evidence="6 11" id="KW-0812">Transmembrane</keyword>
<evidence type="ECO:0000256" key="2">
    <source>
        <dbReference type="ARBA" id="ARBA00011262"/>
    </source>
</evidence>
<evidence type="ECO:0000256" key="8">
    <source>
        <dbReference type="ARBA" id="ARBA00023136"/>
    </source>
</evidence>
<feature type="transmembrane region" description="Helical" evidence="11">
    <location>
        <begin position="236"/>
        <end position="255"/>
    </location>
</feature>
<feature type="transmembrane region" description="Helical" evidence="11">
    <location>
        <begin position="290"/>
        <end position="311"/>
    </location>
</feature>
<evidence type="ECO:0000313" key="12">
    <source>
        <dbReference type="EMBL" id="PHP66793.1"/>
    </source>
</evidence>
<dbReference type="Proteomes" id="UP000221168">
    <property type="component" value="Unassembled WGS sequence"/>
</dbReference>
<dbReference type="PANTHER" id="PTHR32196">
    <property type="entry name" value="ABC TRANSPORTER PERMEASE PROTEIN YPHD-RELATED-RELATED"/>
    <property type="match status" value="1"/>
</dbReference>